<gene>
    <name evidence="1" type="ORF">BV22DRAFT_408626</name>
</gene>
<comment type="caution">
    <text evidence="1">The sequence shown here is derived from an EMBL/GenBank/DDBJ whole genome shotgun (WGS) entry which is preliminary data.</text>
</comment>
<dbReference type="Proteomes" id="UP000790709">
    <property type="component" value="Unassembled WGS sequence"/>
</dbReference>
<sequence length="621" mass="67198">MPVTGASTIFKPSHAAVKAVITLVLIENSQEMVAAWPDLRDHYLPTLLGTMRMANPLVPIPILWLTSTRVGDDKVSMESGRPREYNQLPELQFCLDPDNKISPHSISHAIELISEASIPFQGQPISRHLIVVGASTPMESTWGLDVATHAQVGRSDWQVLGQQLAQHQIHCHMILSASRDMGPLRDLFLTSLQLQRHQSVEPWFPTDPSKHVFYLCAEPQDPFPSFSAPIEKRHQTFPQDGPRVSPDASVPLQPGSEPSLVSSLQKMHGLSRKKLYGAQPSRQPFVRDETVRVKYRQAPTPLSIPSSPTSSRTAISPTDDGRVTAKLKFERGRRSDKPARTSVGSEHAQNSGRRSPWSRSRVSSPDLGSLPSSPTSVSSYVATSPTLSVHTESGLQAIHNPPTGLGPPDSTILTPTFADVQYSTMAPGMLGDPSALFQRSPTSELSPTSALFSVMPQDPAWRSGGNAAGIASPINIVGASAPPRTPYEMQHTTNMSSMSGKYRLDSMFQSGQDTSSSLKAASKVKDDGDAPFIFSPEYEAAAAAKLRAALQSSTTLSQLPAFTSMNKYTIDHPYVTDPHHTTNHAIPEAYPTASQGNVPVDELPLTSFPFGGSSSLQGWAG</sequence>
<dbReference type="EMBL" id="MU266395">
    <property type="protein sequence ID" value="KAH7925796.1"/>
    <property type="molecule type" value="Genomic_DNA"/>
</dbReference>
<evidence type="ECO:0000313" key="1">
    <source>
        <dbReference type="EMBL" id="KAH7925796.1"/>
    </source>
</evidence>
<name>A0ACB8BJX6_9AGAM</name>
<organism evidence="1 2">
    <name type="scientific">Leucogyrophana mollusca</name>
    <dbReference type="NCBI Taxonomy" id="85980"/>
    <lineage>
        <taxon>Eukaryota</taxon>
        <taxon>Fungi</taxon>
        <taxon>Dikarya</taxon>
        <taxon>Basidiomycota</taxon>
        <taxon>Agaricomycotina</taxon>
        <taxon>Agaricomycetes</taxon>
        <taxon>Agaricomycetidae</taxon>
        <taxon>Boletales</taxon>
        <taxon>Boletales incertae sedis</taxon>
        <taxon>Leucogyrophana</taxon>
    </lineage>
</organism>
<keyword evidence="2" id="KW-1185">Reference proteome</keyword>
<accession>A0ACB8BJX6</accession>
<protein>
    <submittedName>
        <fullName evidence="1">Uncharacterized protein</fullName>
    </submittedName>
</protein>
<reference evidence="1" key="1">
    <citation type="journal article" date="2021" name="New Phytol.">
        <title>Evolutionary innovations through gain and loss of genes in the ectomycorrhizal Boletales.</title>
        <authorList>
            <person name="Wu G."/>
            <person name="Miyauchi S."/>
            <person name="Morin E."/>
            <person name="Kuo A."/>
            <person name="Drula E."/>
            <person name="Varga T."/>
            <person name="Kohler A."/>
            <person name="Feng B."/>
            <person name="Cao Y."/>
            <person name="Lipzen A."/>
            <person name="Daum C."/>
            <person name="Hundley H."/>
            <person name="Pangilinan J."/>
            <person name="Johnson J."/>
            <person name="Barry K."/>
            <person name="LaButti K."/>
            <person name="Ng V."/>
            <person name="Ahrendt S."/>
            <person name="Min B."/>
            <person name="Choi I.G."/>
            <person name="Park H."/>
            <person name="Plett J.M."/>
            <person name="Magnuson J."/>
            <person name="Spatafora J.W."/>
            <person name="Nagy L.G."/>
            <person name="Henrissat B."/>
            <person name="Grigoriev I.V."/>
            <person name="Yang Z.L."/>
            <person name="Xu J."/>
            <person name="Martin F.M."/>
        </authorList>
    </citation>
    <scope>NUCLEOTIDE SEQUENCE</scope>
    <source>
        <strain evidence="1">KUC20120723A-06</strain>
    </source>
</reference>
<proteinExistence type="predicted"/>
<evidence type="ECO:0000313" key="2">
    <source>
        <dbReference type="Proteomes" id="UP000790709"/>
    </source>
</evidence>